<dbReference type="EMBL" id="BMJM01000019">
    <property type="protein sequence ID" value="GGE22073.1"/>
    <property type="molecule type" value="Genomic_DNA"/>
</dbReference>
<keyword evidence="2" id="KW-1185">Reference proteome</keyword>
<reference evidence="1" key="1">
    <citation type="journal article" date="2014" name="Int. J. Syst. Evol. Microbiol.">
        <title>Complete genome sequence of Corynebacterium casei LMG S-19264T (=DSM 44701T), isolated from a smear-ripened cheese.</title>
        <authorList>
            <consortium name="US DOE Joint Genome Institute (JGI-PGF)"/>
            <person name="Walter F."/>
            <person name="Albersmeier A."/>
            <person name="Kalinowski J."/>
            <person name="Ruckert C."/>
        </authorList>
    </citation>
    <scope>NUCLEOTIDE SEQUENCE</scope>
    <source>
        <strain evidence="1">CGMCC 1.15519</strain>
    </source>
</reference>
<reference evidence="1" key="2">
    <citation type="submission" date="2020-09" db="EMBL/GenBank/DDBJ databases">
        <authorList>
            <person name="Sun Q."/>
            <person name="Zhou Y."/>
        </authorList>
    </citation>
    <scope>NUCLEOTIDE SEQUENCE</scope>
    <source>
        <strain evidence="1">CGMCC 1.15519</strain>
    </source>
</reference>
<dbReference type="AlphaFoldDB" id="A0A917A1D3"/>
<comment type="caution">
    <text evidence="1">The sequence shown here is derived from an EMBL/GenBank/DDBJ whole genome shotgun (WGS) entry which is preliminary data.</text>
</comment>
<organism evidence="1 2">
    <name type="scientific">Sandarakinorhabdus glacialis</name>
    <dbReference type="NCBI Taxonomy" id="1614636"/>
    <lineage>
        <taxon>Bacteria</taxon>
        <taxon>Pseudomonadati</taxon>
        <taxon>Pseudomonadota</taxon>
        <taxon>Alphaproteobacteria</taxon>
        <taxon>Sphingomonadales</taxon>
        <taxon>Sphingosinicellaceae</taxon>
        <taxon>Sandarakinorhabdus</taxon>
    </lineage>
</organism>
<proteinExistence type="predicted"/>
<dbReference type="SUPFAM" id="SSF109604">
    <property type="entry name" value="HD-domain/PDEase-like"/>
    <property type="match status" value="1"/>
</dbReference>
<gene>
    <name evidence="1" type="ORF">GCM10011529_30860</name>
</gene>
<dbReference type="Proteomes" id="UP000635071">
    <property type="component" value="Unassembled WGS sequence"/>
</dbReference>
<accession>A0A917A1D3</accession>
<name>A0A917A1D3_9SPHN</name>
<evidence type="ECO:0000313" key="2">
    <source>
        <dbReference type="Proteomes" id="UP000635071"/>
    </source>
</evidence>
<evidence type="ECO:0008006" key="3">
    <source>
        <dbReference type="Google" id="ProtNLM"/>
    </source>
</evidence>
<sequence>MAAGRLGDLDLAKLRELGLTDAEASTVLRAGFDAVAQAITPPFAADLTAALAQDAASGPLPPFVTLLAAQPRAGVTCPDKPRMMLAPTENHAEHSVVVAVYAVLLAAHYGADPAVVFLAGLAHHVHSAAMPDSGFTGEVLLGDLLERVIGTAREHALSELPPPLQKRIREALIVIADDGSPEGRAFHAADVIDRVLEIEQHVAAAHSTMDMVLRDYELVHSGPVKAFHDATLREVGLL</sequence>
<evidence type="ECO:0000313" key="1">
    <source>
        <dbReference type="EMBL" id="GGE22073.1"/>
    </source>
</evidence>
<protein>
    <recommendedName>
        <fullName evidence="3">HD domain-containing protein</fullName>
    </recommendedName>
</protein>
<dbReference type="Gene3D" id="1.10.3210.10">
    <property type="entry name" value="Hypothetical protein af1432"/>
    <property type="match status" value="1"/>
</dbReference>